<proteinExistence type="predicted"/>
<name>A0A5N6MV71_9ASTR</name>
<organism evidence="1 2">
    <name type="scientific">Mikania micrantha</name>
    <name type="common">bitter vine</name>
    <dbReference type="NCBI Taxonomy" id="192012"/>
    <lineage>
        <taxon>Eukaryota</taxon>
        <taxon>Viridiplantae</taxon>
        <taxon>Streptophyta</taxon>
        <taxon>Embryophyta</taxon>
        <taxon>Tracheophyta</taxon>
        <taxon>Spermatophyta</taxon>
        <taxon>Magnoliopsida</taxon>
        <taxon>eudicotyledons</taxon>
        <taxon>Gunneridae</taxon>
        <taxon>Pentapetalae</taxon>
        <taxon>asterids</taxon>
        <taxon>campanulids</taxon>
        <taxon>Asterales</taxon>
        <taxon>Asteraceae</taxon>
        <taxon>Asteroideae</taxon>
        <taxon>Heliantheae alliance</taxon>
        <taxon>Eupatorieae</taxon>
        <taxon>Mikania</taxon>
    </lineage>
</organism>
<dbReference type="Proteomes" id="UP000326396">
    <property type="component" value="Linkage Group LG4"/>
</dbReference>
<keyword evidence="2" id="KW-1185">Reference proteome</keyword>
<evidence type="ECO:0000313" key="1">
    <source>
        <dbReference type="EMBL" id="KAD4177967.1"/>
    </source>
</evidence>
<accession>A0A5N6MV71</accession>
<protein>
    <submittedName>
        <fullName evidence="1">Uncharacterized protein</fullName>
    </submittedName>
</protein>
<dbReference type="AlphaFoldDB" id="A0A5N6MV71"/>
<evidence type="ECO:0000313" key="2">
    <source>
        <dbReference type="Proteomes" id="UP000326396"/>
    </source>
</evidence>
<sequence>MVAPVFVWGKNGCSRTWYGVSMALLPYSYGVSMVAPVLGTSPLSSRESCRPVALISLRCPAPAASAVSTALNTKDVVLALDDSEMDLERVDNLIKFCSTKEDMEQIKPSLMLRDIKEIRKTWANVNWLSAVMSGFHWTMTQILLQVQLIYDFDDY</sequence>
<comment type="caution">
    <text evidence="1">The sequence shown here is derived from an EMBL/GenBank/DDBJ whole genome shotgun (WGS) entry which is preliminary data.</text>
</comment>
<dbReference type="OrthoDB" id="1731602at2759"/>
<dbReference type="Gene3D" id="1.20.58.630">
    <property type="match status" value="1"/>
</dbReference>
<reference evidence="1 2" key="1">
    <citation type="submission" date="2019-05" db="EMBL/GenBank/DDBJ databases">
        <title>Mikania micrantha, genome provides insights into the molecular mechanism of rapid growth.</title>
        <authorList>
            <person name="Liu B."/>
        </authorList>
    </citation>
    <scope>NUCLEOTIDE SEQUENCE [LARGE SCALE GENOMIC DNA]</scope>
    <source>
        <strain evidence="1">NLD-2019</strain>
        <tissue evidence="1">Leaf</tissue>
    </source>
</reference>
<gene>
    <name evidence="1" type="ORF">E3N88_26558</name>
</gene>
<dbReference type="EMBL" id="SZYD01000014">
    <property type="protein sequence ID" value="KAD4177967.1"/>
    <property type="molecule type" value="Genomic_DNA"/>
</dbReference>